<proteinExistence type="predicted"/>
<reference evidence="2" key="1">
    <citation type="submission" date="2010-12" db="EMBL/GenBank/DDBJ databases">
        <title>Complete sequence of chromosome 1 of Asticcacaulis excentricus CB 48.</title>
        <authorList>
            <consortium name="US DOE Joint Genome Institute"/>
            <person name="Lucas S."/>
            <person name="Copeland A."/>
            <person name="Lapidus A."/>
            <person name="Cheng J.-F."/>
            <person name="Bruce D."/>
            <person name="Goodwin L."/>
            <person name="Pitluck S."/>
            <person name="Teshima H."/>
            <person name="Davenport K."/>
            <person name="Detter J.C."/>
            <person name="Han C."/>
            <person name="Tapia R."/>
            <person name="Land M."/>
            <person name="Hauser L."/>
            <person name="Jeffries C."/>
            <person name="Kyrpides N."/>
            <person name="Ivanova N."/>
            <person name="Ovchinnikova G."/>
            <person name="Brun Y.V."/>
            <person name="Woyke T."/>
        </authorList>
    </citation>
    <scope>NUCLEOTIDE SEQUENCE [LARGE SCALE GENOMIC DNA]</scope>
    <source>
        <strain evidence="2">ATCC 15261 / DSM 4724 / KCTC 12464 / NCIMB 9791 / VKM B-1370 / CB 48</strain>
    </source>
</reference>
<dbReference type="HOGENOM" id="CLU_2821778_0_0_5"/>
<accession>E8RKV3</accession>
<dbReference type="EMBL" id="CP002395">
    <property type="protein sequence ID" value="ADU12513.1"/>
    <property type="molecule type" value="Genomic_DNA"/>
</dbReference>
<dbReference type="KEGG" id="aex:Astex_0830"/>
<protein>
    <submittedName>
        <fullName evidence="1">Uncharacterized protein</fullName>
    </submittedName>
</protein>
<evidence type="ECO:0000313" key="2">
    <source>
        <dbReference type="Proteomes" id="UP000001492"/>
    </source>
</evidence>
<gene>
    <name evidence="1" type="ordered locus">Astex_0830</name>
</gene>
<dbReference type="Proteomes" id="UP000001492">
    <property type="component" value="Chromosome 1"/>
</dbReference>
<evidence type="ECO:0000313" key="1">
    <source>
        <dbReference type="EMBL" id="ADU12513.1"/>
    </source>
</evidence>
<organism evidence="1 2">
    <name type="scientific">Asticcacaulis excentricus (strain ATCC 15261 / DSM 4724 / KCTC 12464 / NCIMB 9791 / VKM B-1370 / CB 48)</name>
    <dbReference type="NCBI Taxonomy" id="573065"/>
    <lineage>
        <taxon>Bacteria</taxon>
        <taxon>Pseudomonadati</taxon>
        <taxon>Pseudomonadota</taxon>
        <taxon>Alphaproteobacteria</taxon>
        <taxon>Caulobacterales</taxon>
        <taxon>Caulobacteraceae</taxon>
        <taxon>Asticcacaulis</taxon>
    </lineage>
</organism>
<sequence>MVRKAAKLRNVTPVREICMMISFRLGKYSVLDLFVWGGVSSAGEVGMPQPSDSFKLNERHERDLII</sequence>
<dbReference type="AlphaFoldDB" id="E8RKV3"/>
<name>E8RKV3_ASTEC</name>
<keyword evidence="2" id="KW-1185">Reference proteome</keyword>